<reference evidence="5" key="1">
    <citation type="journal article" date="2012" name="Nature">
        <title>A physical, genetic and functional sequence assembly of the barley genome.</title>
        <authorList>
            <consortium name="The International Barley Genome Sequencing Consortium"/>
            <person name="Mayer K.F."/>
            <person name="Waugh R."/>
            <person name="Brown J.W."/>
            <person name="Schulman A."/>
            <person name="Langridge P."/>
            <person name="Platzer M."/>
            <person name="Fincher G.B."/>
            <person name="Muehlbauer G.J."/>
            <person name="Sato K."/>
            <person name="Close T.J."/>
            <person name="Wise R.P."/>
            <person name="Stein N."/>
        </authorList>
    </citation>
    <scope>NUCLEOTIDE SEQUENCE [LARGE SCALE GENOMIC DNA]</scope>
    <source>
        <strain evidence="5">cv. Morex</strain>
    </source>
</reference>
<evidence type="ECO:0000256" key="1">
    <source>
        <dbReference type="ARBA" id="ARBA00009861"/>
    </source>
</evidence>
<dbReference type="Proteomes" id="UP000011116">
    <property type="component" value="Chromosome 7H"/>
</dbReference>
<evidence type="ECO:0000256" key="3">
    <source>
        <dbReference type="ARBA" id="ARBA00023315"/>
    </source>
</evidence>
<dbReference type="AlphaFoldDB" id="A0A8I7BD78"/>
<dbReference type="Gene3D" id="3.30.559.10">
    <property type="entry name" value="Chloramphenicol acetyltransferase-like domain"/>
    <property type="match status" value="2"/>
</dbReference>
<dbReference type="EnsemblPlants" id="HORVU.MOREX.r3.7HG0650510.1">
    <property type="protein sequence ID" value="HORVU.MOREX.r3.7HG0650510.1"/>
    <property type="gene ID" value="HORVU.MOREX.r3.7HG0650510"/>
</dbReference>
<reference evidence="4" key="3">
    <citation type="submission" date="2022-01" db="UniProtKB">
        <authorList>
            <consortium name="EnsemblPlants"/>
        </authorList>
    </citation>
    <scope>IDENTIFICATION</scope>
    <source>
        <strain evidence="4">subsp. vulgare</strain>
    </source>
</reference>
<dbReference type="Gramene" id="HORVU.MOREX.r3.7HG0650500.1">
    <property type="protein sequence ID" value="HORVU.MOREX.r3.7HG0650500.1"/>
    <property type="gene ID" value="HORVU.MOREX.r3.7HG0650500"/>
</dbReference>
<dbReference type="GO" id="GO:0016747">
    <property type="term" value="F:acyltransferase activity, transferring groups other than amino-acyl groups"/>
    <property type="evidence" value="ECO:0000318"/>
    <property type="project" value="GO_Central"/>
</dbReference>
<evidence type="ECO:0000313" key="4">
    <source>
        <dbReference type="EnsemblPlants" id="HORVU.MOREX.r3.7HG0650490.1"/>
    </source>
</evidence>
<dbReference type="GeneID" id="123408994"/>
<dbReference type="EnsemblPlants" id="HORVU.MOREX.r3.7HG0650500.1">
    <property type="protein sequence ID" value="HORVU.MOREX.r3.7HG0650500.1"/>
    <property type="gene ID" value="HORVU.MOREX.r3.7HG0650500"/>
</dbReference>
<dbReference type="InterPro" id="IPR023213">
    <property type="entry name" value="CAT-like_dom_sf"/>
</dbReference>
<dbReference type="Gramene" id="HORVU.MOREX.r3.7HG0650510.1">
    <property type="protein sequence ID" value="HORVU.MOREX.r3.7HG0650510.1"/>
    <property type="gene ID" value="HORVU.MOREX.r3.7HG0650510"/>
</dbReference>
<protein>
    <submittedName>
        <fullName evidence="4">Uncharacterized protein</fullName>
    </submittedName>
</protein>
<keyword evidence="3" id="KW-0012">Acyltransferase</keyword>
<accession>A0A8I7BD78</accession>
<keyword evidence="5" id="KW-1185">Reference proteome</keyword>
<dbReference type="Gramene" id="HORVU.MOREX.r2.7HG0539830.1">
    <property type="protein sequence ID" value="HORVU.MOREX.r2.7HG0539830.1"/>
    <property type="gene ID" value="HORVU.MOREX.r2.7HG0539830"/>
</dbReference>
<gene>
    <name evidence="4" type="primary">LOC123408994</name>
</gene>
<proteinExistence type="inferred from homology"/>
<comment type="similarity">
    <text evidence="1">Belongs to the plant acyltransferase family.</text>
</comment>
<dbReference type="InterPro" id="IPR050317">
    <property type="entry name" value="Plant_Fungal_Acyltransferase"/>
</dbReference>
<dbReference type="Gramene" id="HORVU.MOREX.r3.7HG0650490.1">
    <property type="protein sequence ID" value="HORVU.MOREX.r3.7HG0650490.1"/>
    <property type="gene ID" value="HORVU.MOREX.r3.7HG0650490"/>
</dbReference>
<name>A0A8I7BD78_HORVV</name>
<dbReference type="OMA" id="TLAQTMW"/>
<dbReference type="PANTHER" id="PTHR31642">
    <property type="entry name" value="TRICHOTHECENE 3-O-ACETYLTRANSFERASE"/>
    <property type="match status" value="1"/>
</dbReference>
<dbReference type="RefSeq" id="XP_044957938.1">
    <property type="nucleotide sequence ID" value="XM_045102003.1"/>
</dbReference>
<evidence type="ECO:0000313" key="5">
    <source>
        <dbReference type="Proteomes" id="UP000011116"/>
    </source>
</evidence>
<dbReference type="SMR" id="A0A8I7BD78"/>
<organism evidence="4 5">
    <name type="scientific">Hordeum vulgare subsp. vulgare</name>
    <name type="common">Domesticated barley</name>
    <dbReference type="NCBI Taxonomy" id="112509"/>
    <lineage>
        <taxon>Eukaryota</taxon>
        <taxon>Viridiplantae</taxon>
        <taxon>Streptophyta</taxon>
        <taxon>Embryophyta</taxon>
        <taxon>Tracheophyta</taxon>
        <taxon>Spermatophyta</taxon>
        <taxon>Magnoliopsida</taxon>
        <taxon>Liliopsida</taxon>
        <taxon>Poales</taxon>
        <taxon>Poaceae</taxon>
        <taxon>BOP clade</taxon>
        <taxon>Pooideae</taxon>
        <taxon>Triticodae</taxon>
        <taxon>Triticeae</taxon>
        <taxon>Hordeinae</taxon>
        <taxon>Hordeum</taxon>
    </lineage>
</organism>
<dbReference type="KEGG" id="hvg:123408913"/>
<evidence type="ECO:0000256" key="2">
    <source>
        <dbReference type="ARBA" id="ARBA00022679"/>
    </source>
</evidence>
<dbReference type="Pfam" id="PF02458">
    <property type="entry name" value="Transferase"/>
    <property type="match status" value="1"/>
</dbReference>
<keyword evidence="2" id="KW-0808">Transferase</keyword>
<dbReference type="OrthoDB" id="586091at2759"/>
<dbReference type="PANTHER" id="PTHR31642:SF178">
    <property type="entry name" value="OMEGA-HYDROXYPALMITATE O-FERULOYL TRANSFERASE"/>
    <property type="match status" value="1"/>
</dbReference>
<dbReference type="EnsemblPlants" id="HORVU.MOREX.r3.7HG0650490.1">
    <property type="protein sequence ID" value="HORVU.MOREX.r3.7HG0650490.1"/>
    <property type="gene ID" value="HORVU.MOREX.r3.7HG0650490"/>
</dbReference>
<sequence>MGLPKRASAGNGLPIRVLSRRLVKASDPSIKPHVAAFNNLDLYPNSAQGSVTCVYPKPPTGDFNSVVAAFDAHLPSFLNYFYPMAGRIAVNPSSGMPELHCFNQGTELIVGDAGVELWTLDWGLSEESLKRIQLPYAAEVPLSVQLVSFTCGGFAVVWATNNLIGDGNVGIMLVRMWSELVRSGTISEGGPSHDRSLFSPREPPQYDPSLDGMFTQWDHEHEVNALTAEASFIERLYYVEERDIAMLREAASTEGQQATRVQAVSAYLWKVLAGIVDASKLLPEAEKRCRMLWWVDGRKRVSSPELRSALRNYAGNVTSYVLADEAVGTVLSKPLVEVASMVREAITSVNYDELYQDMVDWLEVHKPQKFIETSFIGLGSPTITQTVWTTFPNDTDFGFGHAALAMPVDANLGRLCTGFLCVSAKPGNPGTWIISAFIWPRLAAALESDQQRVFKPLTAEYLGLTRANYALRDAVFSRPRL</sequence>
<reference evidence="4" key="2">
    <citation type="submission" date="2020-10" db="EMBL/GenBank/DDBJ databases">
        <authorList>
            <person name="Scholz U."/>
            <person name="Mascher M."/>
            <person name="Fiebig A."/>
        </authorList>
    </citation>
    <scope>NUCLEOTIDE SEQUENCE [LARGE SCALE GENOMIC DNA]</scope>
    <source>
        <strain evidence="4">cv. Morex</strain>
    </source>
</reference>
<dbReference type="KEGG" id="hvg:123408925"/>
<dbReference type="KEGG" id="hvg:123408994"/>